<keyword evidence="1" id="KW-0812">Transmembrane</keyword>
<reference evidence="2" key="1">
    <citation type="journal article" date="2015" name="Nature">
        <title>Complex archaea that bridge the gap between prokaryotes and eukaryotes.</title>
        <authorList>
            <person name="Spang A."/>
            <person name="Saw J.H."/>
            <person name="Jorgensen S.L."/>
            <person name="Zaremba-Niedzwiedzka K."/>
            <person name="Martijn J."/>
            <person name="Lind A.E."/>
            <person name="van Eijk R."/>
            <person name="Schleper C."/>
            <person name="Guy L."/>
            <person name="Ettema T.J."/>
        </authorList>
    </citation>
    <scope>NUCLEOTIDE SEQUENCE</scope>
</reference>
<comment type="caution">
    <text evidence="2">The sequence shown here is derived from an EMBL/GenBank/DDBJ whole genome shotgun (WGS) entry which is preliminary data.</text>
</comment>
<feature type="transmembrane region" description="Helical" evidence="1">
    <location>
        <begin position="33"/>
        <end position="54"/>
    </location>
</feature>
<dbReference type="EMBL" id="LAZR01058735">
    <property type="protein sequence ID" value="KKK69261.1"/>
    <property type="molecule type" value="Genomic_DNA"/>
</dbReference>
<protein>
    <submittedName>
        <fullName evidence="2">Uncharacterized protein</fullName>
    </submittedName>
</protein>
<feature type="non-terminal residue" evidence="2">
    <location>
        <position position="1"/>
    </location>
</feature>
<proteinExistence type="predicted"/>
<keyword evidence="1" id="KW-1133">Transmembrane helix</keyword>
<evidence type="ECO:0000256" key="1">
    <source>
        <dbReference type="SAM" id="Phobius"/>
    </source>
</evidence>
<organism evidence="2">
    <name type="scientific">marine sediment metagenome</name>
    <dbReference type="NCBI Taxonomy" id="412755"/>
    <lineage>
        <taxon>unclassified sequences</taxon>
        <taxon>metagenomes</taxon>
        <taxon>ecological metagenomes</taxon>
    </lineage>
</organism>
<sequence length="58" mass="6540">KTSGPNIIQNKRISYGPDLHLIKNALWRGRISLIPIPLGSNCFLISIVCCRLTFFNII</sequence>
<name>A0A0F9AAK5_9ZZZZ</name>
<evidence type="ECO:0000313" key="2">
    <source>
        <dbReference type="EMBL" id="KKK69261.1"/>
    </source>
</evidence>
<gene>
    <name evidence="2" type="ORF">LCGC14_2935800</name>
</gene>
<accession>A0A0F9AAK5</accession>
<keyword evidence="1" id="KW-0472">Membrane</keyword>
<dbReference type="AlphaFoldDB" id="A0A0F9AAK5"/>